<evidence type="ECO:0000313" key="5">
    <source>
        <dbReference type="Proteomes" id="UP000281028"/>
    </source>
</evidence>
<dbReference type="SUPFAM" id="SSF46689">
    <property type="entry name" value="Homeodomain-like"/>
    <property type="match status" value="1"/>
</dbReference>
<accession>A0A3S1CPT4</accession>
<evidence type="ECO:0000256" key="1">
    <source>
        <dbReference type="ARBA" id="ARBA00023015"/>
    </source>
</evidence>
<proteinExistence type="predicted"/>
<evidence type="ECO:0000313" key="4">
    <source>
        <dbReference type="EMBL" id="NSL90956.1"/>
    </source>
</evidence>
<dbReference type="Proteomes" id="UP000281028">
    <property type="component" value="Unassembled WGS sequence"/>
</dbReference>
<comment type="caution">
    <text evidence="4">The sequence shown here is derived from an EMBL/GenBank/DDBJ whole genome shotgun (WGS) entry which is preliminary data.</text>
</comment>
<dbReference type="OrthoDB" id="9798857at2"/>
<dbReference type="Pfam" id="PF16925">
    <property type="entry name" value="TetR_C_13"/>
    <property type="match status" value="1"/>
</dbReference>
<organism evidence="4 5">
    <name type="scientific">Chitinophaga solisilvae</name>
    <dbReference type="NCBI Taxonomy" id="1233460"/>
    <lineage>
        <taxon>Bacteria</taxon>
        <taxon>Pseudomonadati</taxon>
        <taxon>Bacteroidota</taxon>
        <taxon>Chitinophagia</taxon>
        <taxon>Chitinophagales</taxon>
        <taxon>Chitinophagaceae</taxon>
        <taxon>Chitinophaga</taxon>
    </lineage>
</organism>
<dbReference type="PROSITE" id="PS50977">
    <property type="entry name" value="HTH_TETR_2"/>
    <property type="match status" value="1"/>
</dbReference>
<keyword evidence="5" id="KW-1185">Reference proteome</keyword>
<dbReference type="SUPFAM" id="SSF48498">
    <property type="entry name" value="Tetracyclin repressor-like, C-terminal domain"/>
    <property type="match status" value="1"/>
</dbReference>
<dbReference type="InterPro" id="IPR036271">
    <property type="entry name" value="Tet_transcr_reg_TetR-rel_C_sf"/>
</dbReference>
<reference evidence="4" key="1">
    <citation type="submission" date="2020-05" db="EMBL/GenBank/DDBJ databases">
        <title>Chitinophaga laudate sp. nov., isolated from a tropical peat swamp.</title>
        <authorList>
            <person name="Goh C.B.S."/>
            <person name="Lee M.S."/>
            <person name="Parimannan S."/>
            <person name="Pasbakhsh P."/>
            <person name="Yule C.M."/>
            <person name="Rajandas H."/>
            <person name="Loke S."/>
            <person name="Croft L."/>
            <person name="Tan J.B.L."/>
        </authorList>
    </citation>
    <scope>NUCLEOTIDE SEQUENCE</scope>
    <source>
        <strain evidence="4">Mgbs1</strain>
    </source>
</reference>
<evidence type="ECO:0000256" key="2">
    <source>
        <dbReference type="ARBA" id="ARBA00023125"/>
    </source>
</evidence>
<gene>
    <name evidence="4" type="ORF">ECE50_029295</name>
</gene>
<dbReference type="AlphaFoldDB" id="A0A3S1CPT4"/>
<dbReference type="GO" id="GO:0003677">
    <property type="term" value="F:DNA binding"/>
    <property type="evidence" value="ECO:0007669"/>
    <property type="project" value="UniProtKB-UniRule"/>
</dbReference>
<dbReference type="EMBL" id="RIAR02000001">
    <property type="protein sequence ID" value="NSL90956.1"/>
    <property type="molecule type" value="Genomic_DNA"/>
</dbReference>
<dbReference type="InterPro" id="IPR009057">
    <property type="entry name" value="Homeodomain-like_sf"/>
</dbReference>
<dbReference type="Gene3D" id="1.10.357.10">
    <property type="entry name" value="Tetracycline Repressor, domain 2"/>
    <property type="match status" value="1"/>
</dbReference>
<keyword evidence="1" id="KW-0805">Transcription regulation</keyword>
<dbReference type="PANTHER" id="PTHR47506">
    <property type="entry name" value="TRANSCRIPTIONAL REGULATORY PROTEIN"/>
    <property type="match status" value="1"/>
</dbReference>
<keyword evidence="2" id="KW-0238">DNA-binding</keyword>
<evidence type="ECO:0000256" key="3">
    <source>
        <dbReference type="ARBA" id="ARBA00023163"/>
    </source>
</evidence>
<keyword evidence="3" id="KW-0804">Transcription</keyword>
<dbReference type="PRINTS" id="PR00455">
    <property type="entry name" value="HTHTETR"/>
</dbReference>
<dbReference type="Pfam" id="PF00440">
    <property type="entry name" value="TetR_N"/>
    <property type="match status" value="1"/>
</dbReference>
<dbReference type="PANTHER" id="PTHR47506:SF3">
    <property type="entry name" value="HTH-TYPE TRANSCRIPTIONAL REGULATOR LMRA"/>
    <property type="match status" value="1"/>
</dbReference>
<dbReference type="InterPro" id="IPR011075">
    <property type="entry name" value="TetR_C"/>
</dbReference>
<sequence>MSKAEKTRQFIVEMTAPVFNEKGYAGTSLSDMTNATGLTKGSIYGNFASKDEVALAAFEHNLQQVTAIMAQETARQDTCRGKLMAYVQVYSNFLKHPFPAGGCPMLNTATEADDTHPALKQKAAEAILAWKDRLAAIVEKGIRNGEFSKKTDPEQTALTMIAMIEGCIMIAKLTGKMHYRNAIMQSVEKFIQAL</sequence>
<name>A0A3S1CPT4_9BACT</name>
<protein>
    <submittedName>
        <fullName evidence="4">TetR/AcrR family transcriptional regulator</fullName>
    </submittedName>
</protein>
<dbReference type="InterPro" id="IPR001647">
    <property type="entry name" value="HTH_TetR"/>
</dbReference>